<evidence type="ECO:0000313" key="3">
    <source>
        <dbReference type="Proteomes" id="UP001213681"/>
    </source>
</evidence>
<comment type="caution">
    <text evidence="2">The sequence shown here is derived from an EMBL/GenBank/DDBJ whole genome shotgun (WGS) entry which is preliminary data.</text>
</comment>
<keyword evidence="3" id="KW-1185">Reference proteome</keyword>
<proteinExistence type="predicted"/>
<name>A0AAD6G2Y9_9EURO</name>
<sequence length="113" mass="12610">MTSLASTNRYILLPPLWLLRFIYLEDYQQSASSFVSFTTSIWKIALKSRIPSPPPFDYRSKWCGGTSHWLKAQDEEASSICGVEAQAAGETAKGEEAPSMRWGGTSRWSRSSG</sequence>
<feature type="compositionally biased region" description="Low complexity" evidence="1">
    <location>
        <begin position="99"/>
        <end position="113"/>
    </location>
</feature>
<evidence type="ECO:0000256" key="1">
    <source>
        <dbReference type="SAM" id="MobiDB-lite"/>
    </source>
</evidence>
<gene>
    <name evidence="2" type="ORF">N7458_006504</name>
</gene>
<dbReference type="EMBL" id="JAPVEA010000006">
    <property type="protein sequence ID" value="KAJ5450055.1"/>
    <property type="molecule type" value="Genomic_DNA"/>
</dbReference>
<accession>A0AAD6G2Y9</accession>
<reference evidence="2" key="2">
    <citation type="journal article" date="2023" name="IMA Fungus">
        <title>Comparative genomic study of the Penicillium genus elucidates a diverse pangenome and 15 lateral gene transfer events.</title>
        <authorList>
            <person name="Petersen C."/>
            <person name="Sorensen T."/>
            <person name="Nielsen M.R."/>
            <person name="Sondergaard T.E."/>
            <person name="Sorensen J.L."/>
            <person name="Fitzpatrick D.A."/>
            <person name="Frisvad J.C."/>
            <person name="Nielsen K.L."/>
        </authorList>
    </citation>
    <scope>NUCLEOTIDE SEQUENCE</scope>
    <source>
        <strain evidence="2">IBT 16125</strain>
    </source>
</reference>
<feature type="region of interest" description="Disordered" evidence="1">
    <location>
        <begin position="89"/>
        <end position="113"/>
    </location>
</feature>
<dbReference type="GeneID" id="81600129"/>
<organism evidence="2 3">
    <name type="scientific">Penicillium daleae</name>
    <dbReference type="NCBI Taxonomy" id="63821"/>
    <lineage>
        <taxon>Eukaryota</taxon>
        <taxon>Fungi</taxon>
        <taxon>Dikarya</taxon>
        <taxon>Ascomycota</taxon>
        <taxon>Pezizomycotina</taxon>
        <taxon>Eurotiomycetes</taxon>
        <taxon>Eurotiomycetidae</taxon>
        <taxon>Eurotiales</taxon>
        <taxon>Aspergillaceae</taxon>
        <taxon>Penicillium</taxon>
    </lineage>
</organism>
<dbReference type="AlphaFoldDB" id="A0AAD6G2Y9"/>
<dbReference type="Proteomes" id="UP001213681">
    <property type="component" value="Unassembled WGS sequence"/>
</dbReference>
<dbReference type="RefSeq" id="XP_056765590.1">
    <property type="nucleotide sequence ID" value="XM_056909886.1"/>
</dbReference>
<protein>
    <submittedName>
        <fullName evidence="2">Uncharacterized protein</fullName>
    </submittedName>
</protein>
<evidence type="ECO:0000313" key="2">
    <source>
        <dbReference type="EMBL" id="KAJ5450055.1"/>
    </source>
</evidence>
<reference evidence="2" key="1">
    <citation type="submission" date="2022-12" db="EMBL/GenBank/DDBJ databases">
        <authorList>
            <person name="Petersen C."/>
        </authorList>
    </citation>
    <scope>NUCLEOTIDE SEQUENCE</scope>
    <source>
        <strain evidence="2">IBT 16125</strain>
    </source>
</reference>